<evidence type="ECO:0000313" key="1">
    <source>
        <dbReference type="EMBL" id="KAJ8003397.1"/>
    </source>
</evidence>
<dbReference type="EMBL" id="CM055739">
    <property type="protein sequence ID" value="KAJ8003397.1"/>
    <property type="molecule type" value="Genomic_DNA"/>
</dbReference>
<keyword evidence="2" id="KW-1185">Reference proteome</keyword>
<accession>A0ACC2GIK4</accession>
<dbReference type="Proteomes" id="UP001157502">
    <property type="component" value="Chromosome 12"/>
</dbReference>
<evidence type="ECO:0000313" key="2">
    <source>
        <dbReference type="Proteomes" id="UP001157502"/>
    </source>
</evidence>
<proteinExistence type="predicted"/>
<reference evidence="1" key="1">
    <citation type="submission" date="2021-05" db="EMBL/GenBank/DDBJ databases">
        <authorList>
            <person name="Pan Q."/>
            <person name="Jouanno E."/>
            <person name="Zahm M."/>
            <person name="Klopp C."/>
            <person name="Cabau C."/>
            <person name="Louis A."/>
            <person name="Berthelot C."/>
            <person name="Parey E."/>
            <person name="Roest Crollius H."/>
            <person name="Montfort J."/>
            <person name="Robinson-Rechavi M."/>
            <person name="Bouchez O."/>
            <person name="Lampietro C."/>
            <person name="Lopez Roques C."/>
            <person name="Donnadieu C."/>
            <person name="Postlethwait J."/>
            <person name="Bobe J."/>
            <person name="Dillon D."/>
            <person name="Chandos A."/>
            <person name="von Hippel F."/>
            <person name="Guiguen Y."/>
        </authorList>
    </citation>
    <scope>NUCLEOTIDE SEQUENCE</scope>
    <source>
        <strain evidence="1">YG-Jan2019</strain>
    </source>
</reference>
<sequence length="133" mass="13871">MTEKMKNKTLSKGPGASVWEGMRATRASGSALQSGLFIVNPGKPNNQIEQSATEHTAAPGTPVALHGVSPSPPAGNKGTPHALDSVWNTPRTESPTVLLLGSGDPLDPGANEEGGLGWRVEDRRLKTGVILKQ</sequence>
<name>A0ACC2GIK4_DALPE</name>
<comment type="caution">
    <text evidence="1">The sequence shown here is derived from an EMBL/GenBank/DDBJ whole genome shotgun (WGS) entry which is preliminary data.</text>
</comment>
<gene>
    <name evidence="1" type="ORF">DPEC_G00147900</name>
</gene>
<protein>
    <submittedName>
        <fullName evidence="1">Uncharacterized protein</fullName>
    </submittedName>
</protein>
<organism evidence="1 2">
    <name type="scientific">Dallia pectoralis</name>
    <name type="common">Alaska blackfish</name>
    <dbReference type="NCBI Taxonomy" id="75939"/>
    <lineage>
        <taxon>Eukaryota</taxon>
        <taxon>Metazoa</taxon>
        <taxon>Chordata</taxon>
        <taxon>Craniata</taxon>
        <taxon>Vertebrata</taxon>
        <taxon>Euteleostomi</taxon>
        <taxon>Actinopterygii</taxon>
        <taxon>Neopterygii</taxon>
        <taxon>Teleostei</taxon>
        <taxon>Protacanthopterygii</taxon>
        <taxon>Esociformes</taxon>
        <taxon>Umbridae</taxon>
        <taxon>Dallia</taxon>
    </lineage>
</organism>